<organism evidence="1 2">
    <name type="scientific">Mycena pura</name>
    <dbReference type="NCBI Taxonomy" id="153505"/>
    <lineage>
        <taxon>Eukaryota</taxon>
        <taxon>Fungi</taxon>
        <taxon>Dikarya</taxon>
        <taxon>Basidiomycota</taxon>
        <taxon>Agaricomycotina</taxon>
        <taxon>Agaricomycetes</taxon>
        <taxon>Agaricomycetidae</taxon>
        <taxon>Agaricales</taxon>
        <taxon>Marasmiineae</taxon>
        <taxon>Mycenaceae</taxon>
        <taxon>Mycena</taxon>
    </lineage>
</organism>
<proteinExistence type="predicted"/>
<name>A0AAD6V1V3_9AGAR</name>
<evidence type="ECO:0000313" key="1">
    <source>
        <dbReference type="EMBL" id="KAJ7197608.1"/>
    </source>
</evidence>
<comment type="caution">
    <text evidence="1">The sequence shown here is derived from an EMBL/GenBank/DDBJ whole genome shotgun (WGS) entry which is preliminary data.</text>
</comment>
<keyword evidence="2" id="KW-1185">Reference proteome</keyword>
<accession>A0AAD6V1V3</accession>
<reference evidence="1" key="1">
    <citation type="submission" date="2023-03" db="EMBL/GenBank/DDBJ databases">
        <title>Massive genome expansion in bonnet fungi (Mycena s.s.) driven by repeated elements and novel gene families across ecological guilds.</title>
        <authorList>
            <consortium name="Lawrence Berkeley National Laboratory"/>
            <person name="Harder C.B."/>
            <person name="Miyauchi S."/>
            <person name="Viragh M."/>
            <person name="Kuo A."/>
            <person name="Thoen E."/>
            <person name="Andreopoulos B."/>
            <person name="Lu D."/>
            <person name="Skrede I."/>
            <person name="Drula E."/>
            <person name="Henrissat B."/>
            <person name="Morin E."/>
            <person name="Kohler A."/>
            <person name="Barry K."/>
            <person name="LaButti K."/>
            <person name="Morin E."/>
            <person name="Salamov A."/>
            <person name="Lipzen A."/>
            <person name="Mereny Z."/>
            <person name="Hegedus B."/>
            <person name="Baldrian P."/>
            <person name="Stursova M."/>
            <person name="Weitz H."/>
            <person name="Taylor A."/>
            <person name="Grigoriev I.V."/>
            <person name="Nagy L.G."/>
            <person name="Martin F."/>
            <person name="Kauserud H."/>
        </authorList>
    </citation>
    <scope>NUCLEOTIDE SEQUENCE</scope>
    <source>
        <strain evidence="1">9144</strain>
    </source>
</reference>
<dbReference type="AlphaFoldDB" id="A0AAD6V1V3"/>
<protein>
    <submittedName>
        <fullName evidence="1">Uncharacterized protein</fullName>
    </submittedName>
</protein>
<evidence type="ECO:0000313" key="2">
    <source>
        <dbReference type="Proteomes" id="UP001219525"/>
    </source>
</evidence>
<sequence length="193" mass="21462">MPFPSLLFASYRVEISFDLSMSNLTLPGIAVPAKLAVAQISEGLVVIMLGILGREEPLLSFVDWSSIKVEVEASTRSVMMSFLNWTSSGTLLPTRVAIQNCQMSVSLRFMFEDQAAFWAFAYLMVKPPSAAFTQELAFSLENQHHITKMYDFFKNDHGQEVPGGGDVVDRAEIEAPPEYDGEAFILRTVNNLN</sequence>
<gene>
    <name evidence="1" type="ORF">GGX14DRAFT_574084</name>
</gene>
<dbReference type="EMBL" id="JARJCW010000077">
    <property type="protein sequence ID" value="KAJ7197608.1"/>
    <property type="molecule type" value="Genomic_DNA"/>
</dbReference>
<dbReference type="Proteomes" id="UP001219525">
    <property type="component" value="Unassembled WGS sequence"/>
</dbReference>